<evidence type="ECO:0000256" key="3">
    <source>
        <dbReference type="ARBA" id="ARBA00021343"/>
    </source>
</evidence>
<sequence length="286" mass="31539">MVKNPSQPLITKYKYSRIIRLFSRQTNLCLFDDRGVNTFSPEGRLFQVEYAIEAIKLGSTTIAATTKEGVILGVERRSQSKLLEASSIEKIMEIDSHVGCAVSGLVADSRTMVEHARVVGQNHRFTFDEPIKTESVTQAVCDLALRFGESTHDEDAMMSRPFGVALLIAGCDELGPQLFHADPSGTFMRYDAKAIGSGSEGAQTELQERWHKSMTLQEAKLLVLQVLRHVMEEKLDEHNVQLAQVTPSGGFHILTNTELKESISQMPVENNPTHPSNVGTQAAPTA</sequence>
<dbReference type="InterPro" id="IPR029055">
    <property type="entry name" value="Ntn_hydrolases_N"/>
</dbReference>
<dbReference type="Pfam" id="PF10584">
    <property type="entry name" value="Proteasome_A_N"/>
    <property type="match status" value="1"/>
</dbReference>
<evidence type="ECO:0000256" key="6">
    <source>
        <dbReference type="ARBA" id="ARBA00023242"/>
    </source>
</evidence>
<evidence type="ECO:0000313" key="11">
    <source>
        <dbReference type="Proteomes" id="UP000325313"/>
    </source>
</evidence>
<dbReference type="InterPro" id="IPR023332">
    <property type="entry name" value="Proteasome_alpha-type"/>
</dbReference>
<reference evidence="10 11" key="1">
    <citation type="submission" date="2019-05" db="EMBL/GenBank/DDBJ databases">
        <title>Emergence of the Ug99 lineage of the wheat stem rust pathogen through somatic hybridization.</title>
        <authorList>
            <person name="Li F."/>
            <person name="Upadhyaya N.M."/>
            <person name="Sperschneider J."/>
            <person name="Matny O."/>
            <person name="Nguyen-Phuc H."/>
            <person name="Mago R."/>
            <person name="Raley C."/>
            <person name="Miller M.E."/>
            <person name="Silverstein K.A.T."/>
            <person name="Henningsen E."/>
            <person name="Hirsch C.D."/>
            <person name="Visser B."/>
            <person name="Pretorius Z.A."/>
            <person name="Steffenson B.J."/>
            <person name="Schwessinger B."/>
            <person name="Dodds P.N."/>
            <person name="Figueroa M."/>
        </authorList>
    </citation>
    <scope>NUCLEOTIDE SEQUENCE [LARGE SCALE GENOMIC DNA]</scope>
    <source>
        <strain evidence="10 11">Ug99</strain>
    </source>
</reference>
<dbReference type="PANTHER" id="PTHR11599">
    <property type="entry name" value="PROTEASOME SUBUNIT ALPHA/BETA"/>
    <property type="match status" value="1"/>
</dbReference>
<accession>A0A5B0PC25</accession>
<dbReference type="GO" id="GO:0043161">
    <property type="term" value="P:proteasome-mediated ubiquitin-dependent protein catabolic process"/>
    <property type="evidence" value="ECO:0007669"/>
    <property type="project" value="InterPro"/>
</dbReference>
<evidence type="ECO:0000256" key="2">
    <source>
        <dbReference type="ARBA" id="ARBA00004496"/>
    </source>
</evidence>
<dbReference type="GO" id="GO:0005829">
    <property type="term" value="C:cytosol"/>
    <property type="evidence" value="ECO:0007669"/>
    <property type="project" value="UniProtKB-ARBA"/>
</dbReference>
<proteinExistence type="inferred from homology"/>
<evidence type="ECO:0000313" key="10">
    <source>
        <dbReference type="EMBL" id="KAA1098663.1"/>
    </source>
</evidence>
<dbReference type="InterPro" id="IPR000426">
    <property type="entry name" value="Proteasome_asu_N"/>
</dbReference>
<dbReference type="GO" id="GO:0019773">
    <property type="term" value="C:proteasome core complex, alpha-subunit complex"/>
    <property type="evidence" value="ECO:0007669"/>
    <property type="project" value="UniProtKB-UniRule"/>
</dbReference>
<dbReference type="SMART" id="SM00948">
    <property type="entry name" value="Proteasome_A_N"/>
    <property type="match status" value="1"/>
</dbReference>
<evidence type="ECO:0000256" key="7">
    <source>
        <dbReference type="PROSITE-ProRule" id="PRU00808"/>
    </source>
</evidence>
<dbReference type="PROSITE" id="PS51475">
    <property type="entry name" value="PROTEASOME_ALPHA_2"/>
    <property type="match status" value="1"/>
</dbReference>
<dbReference type="Gene3D" id="3.60.20.10">
    <property type="entry name" value="Glutamine Phosphoribosylpyrophosphate, subunit 1, domain 1"/>
    <property type="match status" value="1"/>
</dbReference>
<comment type="similarity">
    <text evidence="7">Belongs to the peptidase T1A family.</text>
</comment>
<protein>
    <recommendedName>
        <fullName evidence="3">Proteasome subunit alpha type-5</fullName>
    </recommendedName>
</protein>
<feature type="region of interest" description="Disordered" evidence="8">
    <location>
        <begin position="266"/>
        <end position="286"/>
    </location>
</feature>
<dbReference type="CDD" id="cd03753">
    <property type="entry name" value="proteasome_alpha_type_5"/>
    <property type="match status" value="1"/>
</dbReference>
<dbReference type="FunFam" id="3.60.20.10:FF:000019">
    <property type="entry name" value="Proteasome subunit alpha type"/>
    <property type="match status" value="1"/>
</dbReference>
<evidence type="ECO:0000256" key="8">
    <source>
        <dbReference type="SAM" id="MobiDB-lite"/>
    </source>
</evidence>
<keyword evidence="4" id="KW-0963">Cytoplasm</keyword>
<evidence type="ECO:0000259" key="9">
    <source>
        <dbReference type="SMART" id="SM00948"/>
    </source>
</evidence>
<comment type="caution">
    <text evidence="10">The sequence shown here is derived from an EMBL/GenBank/DDBJ whole genome shotgun (WGS) entry which is preliminary data.</text>
</comment>
<dbReference type="NCBIfam" id="NF003075">
    <property type="entry name" value="PRK03996.1"/>
    <property type="match status" value="1"/>
</dbReference>
<evidence type="ECO:0000256" key="5">
    <source>
        <dbReference type="ARBA" id="ARBA00022942"/>
    </source>
</evidence>
<dbReference type="InterPro" id="IPR001353">
    <property type="entry name" value="Proteasome_sua/b"/>
</dbReference>
<gene>
    <name evidence="10" type="primary">PUP2_2</name>
    <name evidence="10" type="ORF">PGTUg99_013551</name>
</gene>
<evidence type="ECO:0000256" key="4">
    <source>
        <dbReference type="ARBA" id="ARBA00022490"/>
    </source>
</evidence>
<dbReference type="Pfam" id="PF00227">
    <property type="entry name" value="Proteasome"/>
    <property type="match status" value="1"/>
</dbReference>
<feature type="domain" description="Proteasome alpha-type subunits" evidence="9">
    <location>
        <begin position="32"/>
        <end position="54"/>
    </location>
</feature>
<keyword evidence="5 7" id="KW-0647">Proteasome</keyword>
<dbReference type="Proteomes" id="UP000325313">
    <property type="component" value="Unassembled WGS sequence"/>
</dbReference>
<evidence type="ECO:0000256" key="1">
    <source>
        <dbReference type="ARBA" id="ARBA00004123"/>
    </source>
</evidence>
<name>A0A5B0PC25_PUCGR</name>
<organism evidence="10 11">
    <name type="scientific">Puccinia graminis f. sp. tritici</name>
    <dbReference type="NCBI Taxonomy" id="56615"/>
    <lineage>
        <taxon>Eukaryota</taxon>
        <taxon>Fungi</taxon>
        <taxon>Dikarya</taxon>
        <taxon>Basidiomycota</taxon>
        <taxon>Pucciniomycotina</taxon>
        <taxon>Pucciniomycetes</taxon>
        <taxon>Pucciniales</taxon>
        <taxon>Pucciniaceae</taxon>
        <taxon>Puccinia</taxon>
    </lineage>
</organism>
<comment type="subcellular location">
    <subcellularLocation>
        <location evidence="2">Cytoplasm</location>
    </subcellularLocation>
    <subcellularLocation>
        <location evidence="1">Nucleus</location>
    </subcellularLocation>
</comment>
<dbReference type="InterPro" id="IPR033812">
    <property type="entry name" value="Proteasome_alpha_type_5"/>
</dbReference>
<dbReference type="AlphaFoldDB" id="A0A5B0PC25"/>
<dbReference type="InterPro" id="IPR050115">
    <property type="entry name" value="Proteasome_alpha"/>
</dbReference>
<dbReference type="SUPFAM" id="SSF56235">
    <property type="entry name" value="N-terminal nucleophile aminohydrolases (Ntn hydrolases)"/>
    <property type="match status" value="1"/>
</dbReference>
<dbReference type="GO" id="GO:0005634">
    <property type="term" value="C:nucleus"/>
    <property type="evidence" value="ECO:0007669"/>
    <property type="project" value="UniProtKB-SubCell"/>
</dbReference>
<keyword evidence="6" id="KW-0539">Nucleus</keyword>
<dbReference type="EMBL" id="VDEP01000348">
    <property type="protein sequence ID" value="KAA1098663.1"/>
    <property type="molecule type" value="Genomic_DNA"/>
</dbReference>